<feature type="compositionally biased region" description="Polar residues" evidence="1">
    <location>
        <begin position="49"/>
        <end position="62"/>
    </location>
</feature>
<organism evidence="2 3">
    <name type="scientific">Kingdonia uniflora</name>
    <dbReference type="NCBI Taxonomy" id="39325"/>
    <lineage>
        <taxon>Eukaryota</taxon>
        <taxon>Viridiplantae</taxon>
        <taxon>Streptophyta</taxon>
        <taxon>Embryophyta</taxon>
        <taxon>Tracheophyta</taxon>
        <taxon>Spermatophyta</taxon>
        <taxon>Magnoliopsida</taxon>
        <taxon>Ranunculales</taxon>
        <taxon>Circaeasteraceae</taxon>
        <taxon>Kingdonia</taxon>
    </lineage>
</organism>
<evidence type="ECO:0000313" key="2">
    <source>
        <dbReference type="EMBL" id="KAF6147423.1"/>
    </source>
</evidence>
<feature type="region of interest" description="Disordered" evidence="1">
    <location>
        <begin position="320"/>
        <end position="339"/>
    </location>
</feature>
<feature type="compositionally biased region" description="Low complexity" evidence="1">
    <location>
        <begin position="22"/>
        <end position="33"/>
    </location>
</feature>
<feature type="region of interest" description="Disordered" evidence="1">
    <location>
        <begin position="1"/>
        <end position="77"/>
    </location>
</feature>
<evidence type="ECO:0000313" key="3">
    <source>
        <dbReference type="Proteomes" id="UP000541444"/>
    </source>
</evidence>
<accession>A0A7J7LXS5</accession>
<dbReference type="EMBL" id="JACGCM010001910">
    <property type="protein sequence ID" value="KAF6147423.1"/>
    <property type="molecule type" value="Genomic_DNA"/>
</dbReference>
<protein>
    <submittedName>
        <fullName evidence="2">Uncharacterized protein</fullName>
    </submittedName>
</protein>
<sequence>MALQLKFKPKTLRNPNFTKLFSSKSSNSNNDDNNNNRDKPQSPRLSPFSDIQSRLKQQQQSPPLRPTPNYPPSSLGSLEEIRKNLTDFRRKTSQNEIPPQQSHSQTISFEDLYKRNVLDKKNEETVGTNQSSGNDRFAFDKIRNSLRNMPDRGKNSGMGSFGGGFGKRTLDPYSLDSFKKNLNKVPDDPKSNTASTLIGESKPLPSSVFQKELEEKPEVVEFKTEFVKTYSYEELGEKLKLLRPTASNEGNKSWFSMVELNERLKRLREVEEAGNNPTIGGVNFRDLRETLNNLRQSNDEKNKKPQFQKVDIFSHLGLGKSNIMQGPPKEHLVEKASDS</sequence>
<gene>
    <name evidence="2" type="ORF">GIB67_016780</name>
</gene>
<dbReference type="PANTHER" id="PTHR47546:SF3">
    <property type="entry name" value="30S RIBOSOMAL PROTEIN S15, CHLOROPLASTIC"/>
    <property type="match status" value="1"/>
</dbReference>
<evidence type="ECO:0000256" key="1">
    <source>
        <dbReference type="SAM" id="MobiDB-lite"/>
    </source>
</evidence>
<keyword evidence="3" id="KW-1185">Reference proteome</keyword>
<name>A0A7J7LXS5_9MAGN</name>
<dbReference type="PANTHER" id="PTHR47546">
    <property type="entry name" value="S15/NS1, RNA-BINDING PROTEIN"/>
    <property type="match status" value="1"/>
</dbReference>
<dbReference type="AlphaFoldDB" id="A0A7J7LXS5"/>
<reference evidence="2 3" key="1">
    <citation type="journal article" date="2020" name="IScience">
        <title>Genome Sequencing of the Endangered Kingdonia uniflora (Circaeasteraceae, Ranunculales) Reveals Potential Mechanisms of Evolutionary Specialization.</title>
        <authorList>
            <person name="Sun Y."/>
            <person name="Deng T."/>
            <person name="Zhang A."/>
            <person name="Moore M.J."/>
            <person name="Landis J.B."/>
            <person name="Lin N."/>
            <person name="Zhang H."/>
            <person name="Zhang X."/>
            <person name="Huang J."/>
            <person name="Zhang X."/>
            <person name="Sun H."/>
            <person name="Wang H."/>
        </authorList>
    </citation>
    <scope>NUCLEOTIDE SEQUENCE [LARGE SCALE GENOMIC DNA]</scope>
    <source>
        <strain evidence="2">TB1705</strain>
        <tissue evidence="2">Leaf</tissue>
    </source>
</reference>
<feature type="compositionally biased region" description="Basic and acidic residues" evidence="1">
    <location>
        <begin position="328"/>
        <end position="339"/>
    </location>
</feature>
<dbReference type="OrthoDB" id="441444at2759"/>
<proteinExistence type="predicted"/>
<dbReference type="Proteomes" id="UP000541444">
    <property type="component" value="Unassembled WGS sequence"/>
</dbReference>
<comment type="caution">
    <text evidence="2">The sequence shown here is derived from an EMBL/GenBank/DDBJ whole genome shotgun (WGS) entry which is preliminary data.</text>
</comment>